<dbReference type="PANTHER" id="PTHR45982">
    <property type="entry name" value="REGULATOR OF CHROMOSOME CONDENSATION"/>
    <property type="match status" value="1"/>
</dbReference>
<evidence type="ECO:0000313" key="5">
    <source>
        <dbReference type="EMBL" id="KYF92625.1"/>
    </source>
</evidence>
<evidence type="ECO:0000259" key="4">
    <source>
        <dbReference type="Pfam" id="PF25390"/>
    </source>
</evidence>
<protein>
    <recommendedName>
        <fullName evidence="4">RCC1-like domain-containing protein</fullName>
    </recommendedName>
</protein>
<keyword evidence="1" id="KW-0344">Guanine-nucleotide releasing factor</keyword>
<keyword evidence="3" id="KW-0732">Signal</keyword>
<evidence type="ECO:0000256" key="2">
    <source>
        <dbReference type="ARBA" id="ARBA00022737"/>
    </source>
</evidence>
<dbReference type="PROSITE" id="PS50012">
    <property type="entry name" value="RCC1_3"/>
    <property type="match status" value="5"/>
</dbReference>
<gene>
    <name evidence="5" type="ORF">BE18_39520</name>
</gene>
<keyword evidence="2" id="KW-0677">Repeat</keyword>
<dbReference type="PANTHER" id="PTHR45982:SF1">
    <property type="entry name" value="REGULATOR OF CHROMOSOME CONDENSATION"/>
    <property type="match status" value="1"/>
</dbReference>
<reference evidence="5 6" key="1">
    <citation type="submission" date="2014-02" db="EMBL/GenBank/DDBJ databases">
        <title>The small core and large imbalanced accessory genome model reveals a collaborative survival strategy of Sorangium cellulosum strains in nature.</title>
        <authorList>
            <person name="Han K."/>
            <person name="Peng R."/>
            <person name="Blom J."/>
            <person name="Li Y.-Z."/>
        </authorList>
    </citation>
    <scope>NUCLEOTIDE SEQUENCE [LARGE SCALE GENOMIC DNA]</scope>
    <source>
        <strain evidence="5 6">So0149</strain>
    </source>
</reference>
<feature type="domain" description="RCC1-like" evidence="4">
    <location>
        <begin position="134"/>
        <end position="442"/>
    </location>
</feature>
<dbReference type="Pfam" id="PF25390">
    <property type="entry name" value="WD40_RLD"/>
    <property type="match status" value="1"/>
</dbReference>
<feature type="chain" id="PRO_5010449887" description="RCC1-like domain-containing protein" evidence="3">
    <location>
        <begin position="23"/>
        <end position="1167"/>
    </location>
</feature>
<dbReference type="EMBL" id="JEMC01001912">
    <property type="protein sequence ID" value="KYF92625.1"/>
    <property type="molecule type" value="Genomic_DNA"/>
</dbReference>
<dbReference type="InterPro" id="IPR000408">
    <property type="entry name" value="Reg_chr_condens"/>
</dbReference>
<dbReference type="Pfam" id="PF13540">
    <property type="entry name" value="RCC1_2"/>
    <property type="match status" value="1"/>
</dbReference>
<name>A0A150SJH7_SORCE</name>
<dbReference type="Gene3D" id="2.130.10.30">
    <property type="entry name" value="Regulator of chromosome condensation 1/beta-lactamase-inhibitor protein II"/>
    <property type="match status" value="2"/>
</dbReference>
<dbReference type="PRINTS" id="PR00633">
    <property type="entry name" value="RCCNDNSATION"/>
</dbReference>
<dbReference type="InterPro" id="IPR051553">
    <property type="entry name" value="Ran_GTPase-activating"/>
</dbReference>
<dbReference type="SUPFAM" id="SSF51445">
    <property type="entry name" value="(Trans)glycosidases"/>
    <property type="match status" value="1"/>
</dbReference>
<dbReference type="InterPro" id="IPR009091">
    <property type="entry name" value="RCC1/BLIP-II"/>
</dbReference>
<dbReference type="InterPro" id="IPR017853">
    <property type="entry name" value="GH"/>
</dbReference>
<dbReference type="AlphaFoldDB" id="A0A150SJH7"/>
<comment type="caution">
    <text evidence="5">The sequence shown here is derived from an EMBL/GenBank/DDBJ whole genome shotgun (WGS) entry which is preliminary data.</text>
</comment>
<dbReference type="SUPFAM" id="SSF50985">
    <property type="entry name" value="RCC1/BLIP-II"/>
    <property type="match status" value="1"/>
</dbReference>
<dbReference type="GO" id="GO:0005085">
    <property type="term" value="F:guanyl-nucleotide exchange factor activity"/>
    <property type="evidence" value="ECO:0007669"/>
    <property type="project" value="TreeGrafter"/>
</dbReference>
<proteinExistence type="predicted"/>
<feature type="signal peptide" evidence="3">
    <location>
        <begin position="1"/>
        <end position="22"/>
    </location>
</feature>
<evidence type="ECO:0000256" key="1">
    <source>
        <dbReference type="ARBA" id="ARBA00022658"/>
    </source>
</evidence>
<dbReference type="GO" id="GO:0005737">
    <property type="term" value="C:cytoplasm"/>
    <property type="evidence" value="ECO:0007669"/>
    <property type="project" value="TreeGrafter"/>
</dbReference>
<sequence length="1167" mass="122827">MADARRFRASPALAAALLSACAAGEVAPAPGAADVEETGSQQSALAVDHKARSLSVGLTHACAVLETGALKCWGANDFGQLGLGDIEHRGDSAGEMGDALPASFGQGISAVTAGYLHTCALYQPFSWSQPGLKCWGANFSGQLGQLQIGDRGDEPREMFQMHFTDLGAGRRAKSADSGSYHTCAVLDNDELRCWGYNMHGQLGLGDSQNRGDSALEMVFLSTIPLGTGRSAKAVAAGESHTCVLLDNNQVKCWGLNAGGSLGLGDLNPRGLTTATKPASLPVVQLGGANDEAKAIAAGGQHTCAILPDDTVKCWGANDYGQLGQGHTNSLGDSTATEPEDFAAIGLGGPVSAISAGWGHTCALLSNGTVKCWGLNDHGQLGLGHNQNQGDAPGEIAALPAVDLGPGRTAKAVAASVLFTCALLDTDEVKCWGDDAYGALGHPGCSGATPDCGDEAGEMGAALPAVELGDDKLAPGGCGAPTLVLRDGPANDPNANELCLHGTGTLDLATVPRGTTGTFWASEVAGEVTGEVESFYRDLPPGDPNWGGLFSRVSCSTYDCPSQHFTGADSAGWVDADENAKKADLVALFHLKEPIRNEEFTSSAPGFIILDSSIAPPATVSALAQESTFVWKGDRYTNDWTAAAANPDIIVGHYMPVSGFDDGMLARCQTDSDCLLEGYHCITWNAASNPATYYFHGEKVCWYTSSEMRSCQKDSGTEDFGGPGQDADCKPTPDSDIAGVCAQAPGGTQLKCFQNSTLKGAINYNYWDALHPEWILRRCKPNGDPLDDLNASPLKRDRRNAAYWGVENPALDFTNEEVVEEMLSRIRAQWARGLKFDALSLDVVIPANYIGACGVYENGTTMVPLFKGDQRYDPACSGTCDPEDPSCAARDRYCDWQYTRAVAKWLKRLRDEMHKDGKRLHINMGATGSINPAYSISSSDATLAGPGGIFDTVDGVLTEMGFNYGKCGAYSYDESPDCPDNPYDGKDVHFFSNMRGYMLGVQSRAKPFYLKTAFPTADHNTPPTPAQIEWALASYLVSEAGLASLYVTPYSDAKGYWDHAQLGVELDAACGAAAPVVESVGARKGLTRAYRHGFVAVNFGAPAPAISPLLGGDITVSLPAGTFFKWNGSTGEYDAPVDCSNPDPALNDCVIPPQQGSVFVQSGAPICP</sequence>
<accession>A0A150SJH7</accession>
<dbReference type="Proteomes" id="UP000075515">
    <property type="component" value="Unassembled WGS sequence"/>
</dbReference>
<evidence type="ECO:0000313" key="6">
    <source>
        <dbReference type="Proteomes" id="UP000075515"/>
    </source>
</evidence>
<organism evidence="5 6">
    <name type="scientific">Sorangium cellulosum</name>
    <name type="common">Polyangium cellulosum</name>
    <dbReference type="NCBI Taxonomy" id="56"/>
    <lineage>
        <taxon>Bacteria</taxon>
        <taxon>Pseudomonadati</taxon>
        <taxon>Myxococcota</taxon>
        <taxon>Polyangia</taxon>
        <taxon>Polyangiales</taxon>
        <taxon>Polyangiaceae</taxon>
        <taxon>Sorangium</taxon>
    </lineage>
</organism>
<evidence type="ECO:0000256" key="3">
    <source>
        <dbReference type="SAM" id="SignalP"/>
    </source>
</evidence>
<dbReference type="InterPro" id="IPR058923">
    <property type="entry name" value="RCC1-like_dom"/>
</dbReference>
<dbReference type="PROSITE" id="PS51257">
    <property type="entry name" value="PROKAR_LIPOPROTEIN"/>
    <property type="match status" value="1"/>
</dbReference>